<dbReference type="Proteomes" id="UP000320593">
    <property type="component" value="Unassembled WGS sequence"/>
</dbReference>
<dbReference type="Pfam" id="PF06812">
    <property type="entry name" value="ImpA_N"/>
    <property type="match status" value="1"/>
</dbReference>
<keyword evidence="4" id="KW-1185">Reference proteome</keyword>
<accession>A0A562SEA3</accession>
<proteinExistence type="predicted"/>
<sequence length="559" mass="60172">MANDIQVLDLGDERAGVGLMDLPDGAEPEEFRDSDLFEELEAEFRKLEIDGPAAVKWNTLNPKTIDVLATRSKDLVLATRLAYGLFLEEGYGGLAVSIIILRDMAKTHWETMIPPARRERGRAGAYDWFAEKISLLVETTPPSGPELVKALICHDALVELDETLEAKFTKSSAALGPLIRALRPYAKEARTNLEAEAAKAAEPETAETSPAPASPEISKATDQLTGEKPTPTDTPKPPQAPAPQPIPNAAQPPVISTDGPPSEALQALMIAATKTATALRQQNPADPTAYQCARFALWGRVSELPPNQSGKTSLPPPQKSKLQELAALQSAGNYQSLISAAESAFVSSPFWLDAQYMLHESMSAAGDKFDAARRMVAGELAGFVQRFPDLATLSFSDGTPFADAATRDWLSGFSAGSGSAQTAEQNELDGVVSKATGLVQGGKAVDGLHLLQSYARGCPSERDWFKAQIKLADICLRFEILAPLYAQLASLRSIAVSRDLKRWEPDLIVPLYKLSWQALVHKNARQYIADAEAVSVKAEVMETLSVLDISAAAALTGKK</sequence>
<feature type="region of interest" description="Disordered" evidence="1">
    <location>
        <begin position="194"/>
        <end position="261"/>
    </location>
</feature>
<evidence type="ECO:0000313" key="4">
    <source>
        <dbReference type="Proteomes" id="UP000320593"/>
    </source>
</evidence>
<feature type="compositionally biased region" description="Pro residues" evidence="1">
    <location>
        <begin position="232"/>
        <end position="246"/>
    </location>
</feature>
<dbReference type="RefSeq" id="WP_145347561.1">
    <property type="nucleotide sequence ID" value="NZ_SMLY01000058.1"/>
</dbReference>
<evidence type="ECO:0000259" key="2">
    <source>
        <dbReference type="Pfam" id="PF06812"/>
    </source>
</evidence>
<dbReference type="NCBIfam" id="TIGR03362">
    <property type="entry name" value="VI_chp_7"/>
    <property type="match status" value="1"/>
</dbReference>
<dbReference type="AlphaFoldDB" id="A0A562SEA3"/>
<dbReference type="InterPro" id="IPR017739">
    <property type="entry name" value="T6SS-assoc_VCA0119"/>
</dbReference>
<feature type="domain" description="ImpA N-terminal" evidence="2">
    <location>
        <begin position="30"/>
        <end position="130"/>
    </location>
</feature>
<protein>
    <submittedName>
        <fullName evidence="3">Type VI secretion system protein VasJ</fullName>
    </submittedName>
</protein>
<comment type="caution">
    <text evidence="3">The sequence shown here is derived from an EMBL/GenBank/DDBJ whole genome shotgun (WGS) entry which is preliminary data.</text>
</comment>
<dbReference type="InterPro" id="IPR010657">
    <property type="entry name" value="ImpA_N"/>
</dbReference>
<dbReference type="Pfam" id="PF16989">
    <property type="entry name" value="T6SS_VasJ"/>
    <property type="match status" value="1"/>
</dbReference>
<name>A0A562SEA3_9HYPH</name>
<dbReference type="PANTHER" id="PTHR37024">
    <property type="entry name" value="TYPE VI SECRETION SYSTEM DUF2094 AND IMPA-RELATED DOMAIN PROTEIN"/>
    <property type="match status" value="1"/>
</dbReference>
<dbReference type="PANTHER" id="PTHR37024:SF3">
    <property type="entry name" value="TYPE VI SECRETION SYSTEM PROTEIN TSSA"/>
    <property type="match status" value="1"/>
</dbReference>
<dbReference type="EMBL" id="VLLF01000014">
    <property type="protein sequence ID" value="TWI79542.1"/>
    <property type="molecule type" value="Genomic_DNA"/>
</dbReference>
<evidence type="ECO:0000313" key="3">
    <source>
        <dbReference type="EMBL" id="TWI79542.1"/>
    </source>
</evidence>
<feature type="compositionally biased region" description="Low complexity" evidence="1">
    <location>
        <begin position="206"/>
        <end position="216"/>
    </location>
</feature>
<gene>
    <name evidence="3" type="ORF">JM93_04313</name>
</gene>
<reference evidence="3 4" key="1">
    <citation type="submission" date="2019-07" db="EMBL/GenBank/DDBJ databases">
        <title>Genomic Encyclopedia of Archaeal and Bacterial Type Strains, Phase II (KMG-II): from individual species to whole genera.</title>
        <authorList>
            <person name="Goeker M."/>
        </authorList>
    </citation>
    <scope>NUCLEOTIDE SEQUENCE [LARGE SCALE GENOMIC DNA]</scope>
    <source>
        <strain evidence="3 4">ATCC BAA-252</strain>
    </source>
</reference>
<dbReference type="OrthoDB" id="1522895at2"/>
<evidence type="ECO:0000256" key="1">
    <source>
        <dbReference type="SAM" id="MobiDB-lite"/>
    </source>
</evidence>
<organism evidence="3 4">
    <name type="scientific">Roseibium hamelinense</name>
    <dbReference type="NCBI Taxonomy" id="150831"/>
    <lineage>
        <taxon>Bacteria</taxon>
        <taxon>Pseudomonadati</taxon>
        <taxon>Pseudomonadota</taxon>
        <taxon>Alphaproteobacteria</taxon>
        <taxon>Hyphomicrobiales</taxon>
        <taxon>Stappiaceae</taxon>
        <taxon>Roseibium</taxon>
    </lineage>
</organism>